<dbReference type="AlphaFoldDB" id="A0AAV4PTM5"/>
<accession>A0AAV4PTM5</accession>
<sequence>MINGSGGIVHHQIFGSREKGVTNKEGKKRRTPQQIFHKVSFILDRAILGNGTESSGFFFFPYWPEEVWKTTDSEYKSTFFLLHCDFDGDIVWSFFAVILSLLTSYKKMDGLHFAPAENFTLFFNGDRLKILKNGAHIQENRNQTGVVMGVLGPLLSSLKFAMMIGGY</sequence>
<dbReference type="EMBL" id="BPLR01004929">
    <property type="protein sequence ID" value="GIX98562.1"/>
    <property type="molecule type" value="Genomic_DNA"/>
</dbReference>
<evidence type="ECO:0000313" key="2">
    <source>
        <dbReference type="Proteomes" id="UP001054945"/>
    </source>
</evidence>
<proteinExistence type="predicted"/>
<dbReference type="Proteomes" id="UP001054945">
    <property type="component" value="Unassembled WGS sequence"/>
</dbReference>
<keyword evidence="2" id="KW-1185">Reference proteome</keyword>
<reference evidence="1 2" key="1">
    <citation type="submission" date="2021-06" db="EMBL/GenBank/DDBJ databases">
        <title>Caerostris extrusa draft genome.</title>
        <authorList>
            <person name="Kono N."/>
            <person name="Arakawa K."/>
        </authorList>
    </citation>
    <scope>NUCLEOTIDE SEQUENCE [LARGE SCALE GENOMIC DNA]</scope>
</reference>
<evidence type="ECO:0000313" key="1">
    <source>
        <dbReference type="EMBL" id="GIX98562.1"/>
    </source>
</evidence>
<comment type="caution">
    <text evidence="1">The sequence shown here is derived from an EMBL/GenBank/DDBJ whole genome shotgun (WGS) entry which is preliminary data.</text>
</comment>
<name>A0AAV4PTM5_CAEEX</name>
<protein>
    <submittedName>
        <fullName evidence="1">Uncharacterized protein</fullName>
    </submittedName>
</protein>
<gene>
    <name evidence="1" type="ORF">CEXT_773211</name>
</gene>
<organism evidence="1 2">
    <name type="scientific">Caerostris extrusa</name>
    <name type="common">Bark spider</name>
    <name type="synonym">Caerostris bankana</name>
    <dbReference type="NCBI Taxonomy" id="172846"/>
    <lineage>
        <taxon>Eukaryota</taxon>
        <taxon>Metazoa</taxon>
        <taxon>Ecdysozoa</taxon>
        <taxon>Arthropoda</taxon>
        <taxon>Chelicerata</taxon>
        <taxon>Arachnida</taxon>
        <taxon>Araneae</taxon>
        <taxon>Araneomorphae</taxon>
        <taxon>Entelegynae</taxon>
        <taxon>Araneoidea</taxon>
        <taxon>Araneidae</taxon>
        <taxon>Caerostris</taxon>
    </lineage>
</organism>